<dbReference type="EMBL" id="JACAZH010000019">
    <property type="protein sequence ID" value="KAF7346471.1"/>
    <property type="molecule type" value="Genomic_DNA"/>
</dbReference>
<proteinExistence type="predicted"/>
<name>A0A8H6XTU2_9AGAR</name>
<gene>
    <name evidence="1" type="ORF">MSAN_01875100</name>
</gene>
<protein>
    <submittedName>
        <fullName evidence="1">Uncharacterized protein</fullName>
    </submittedName>
</protein>
<organism evidence="1 2">
    <name type="scientific">Mycena sanguinolenta</name>
    <dbReference type="NCBI Taxonomy" id="230812"/>
    <lineage>
        <taxon>Eukaryota</taxon>
        <taxon>Fungi</taxon>
        <taxon>Dikarya</taxon>
        <taxon>Basidiomycota</taxon>
        <taxon>Agaricomycotina</taxon>
        <taxon>Agaricomycetes</taxon>
        <taxon>Agaricomycetidae</taxon>
        <taxon>Agaricales</taxon>
        <taxon>Marasmiineae</taxon>
        <taxon>Mycenaceae</taxon>
        <taxon>Mycena</taxon>
    </lineage>
</organism>
<dbReference type="Proteomes" id="UP000623467">
    <property type="component" value="Unassembled WGS sequence"/>
</dbReference>
<keyword evidence="2" id="KW-1185">Reference proteome</keyword>
<accession>A0A8H6XTU2</accession>
<reference evidence="1" key="1">
    <citation type="submission" date="2020-05" db="EMBL/GenBank/DDBJ databases">
        <title>Mycena genomes resolve the evolution of fungal bioluminescence.</title>
        <authorList>
            <person name="Tsai I.J."/>
        </authorList>
    </citation>
    <scope>NUCLEOTIDE SEQUENCE</scope>
    <source>
        <strain evidence="1">160909Yilan</strain>
    </source>
</reference>
<dbReference type="InterPro" id="IPR032710">
    <property type="entry name" value="NTF2-like_dom_sf"/>
</dbReference>
<sequence length="187" mass="21700">MPHTGSLLNRRLHFEFGKNTMSTPAPDELMTKLLATATTYLQVFSTLDPDVIAPIQSESYYHEFAPASANLPPPRNREEFAEHIRHLKGVLRSFPVHAKQMWPNPALKQVLIWADAETEFHPHVRDNEDAEEWRYRGEYMFLLTMDQSGEKIERVLEFLDSKGTDRARGLFGRAWKMKGVEWSTWKA</sequence>
<evidence type="ECO:0000313" key="1">
    <source>
        <dbReference type="EMBL" id="KAF7346471.1"/>
    </source>
</evidence>
<comment type="caution">
    <text evidence="1">The sequence shown here is derived from an EMBL/GenBank/DDBJ whole genome shotgun (WGS) entry which is preliminary data.</text>
</comment>
<evidence type="ECO:0000313" key="2">
    <source>
        <dbReference type="Proteomes" id="UP000623467"/>
    </source>
</evidence>
<dbReference type="OrthoDB" id="2966900at2759"/>
<dbReference type="AlphaFoldDB" id="A0A8H6XTU2"/>
<dbReference type="SUPFAM" id="SSF54427">
    <property type="entry name" value="NTF2-like"/>
    <property type="match status" value="1"/>
</dbReference>